<name>A0A1F6F045_9BACT</name>
<dbReference type="PANTHER" id="PTHR43363:SF1">
    <property type="entry name" value="HYPOXANTHINE-GUANINE PHOSPHORIBOSYLTRANSFERASE"/>
    <property type="match status" value="1"/>
</dbReference>
<keyword evidence="3" id="KW-1133">Transmembrane helix</keyword>
<keyword evidence="2" id="KW-0808">Transferase</keyword>
<dbReference type="CDD" id="cd06223">
    <property type="entry name" value="PRTases_typeI"/>
    <property type="match status" value="1"/>
</dbReference>
<dbReference type="GO" id="GO:0016757">
    <property type="term" value="F:glycosyltransferase activity"/>
    <property type="evidence" value="ECO:0007669"/>
    <property type="project" value="UniProtKB-KW"/>
</dbReference>
<feature type="transmembrane region" description="Helical" evidence="3">
    <location>
        <begin position="32"/>
        <end position="49"/>
    </location>
</feature>
<organism evidence="5 6">
    <name type="scientific">Candidatus Kaiserbacteria bacterium RIFCSPLOWO2_01_FULL_54_13</name>
    <dbReference type="NCBI Taxonomy" id="1798512"/>
    <lineage>
        <taxon>Bacteria</taxon>
        <taxon>Candidatus Kaiseribacteriota</taxon>
    </lineage>
</organism>
<evidence type="ECO:0000256" key="2">
    <source>
        <dbReference type="ARBA" id="ARBA00022679"/>
    </source>
</evidence>
<dbReference type="Proteomes" id="UP000177372">
    <property type="component" value="Unassembled WGS sequence"/>
</dbReference>
<dbReference type="STRING" id="1798512.A3A39_01330"/>
<evidence type="ECO:0000313" key="6">
    <source>
        <dbReference type="Proteomes" id="UP000177372"/>
    </source>
</evidence>
<proteinExistence type="predicted"/>
<protein>
    <recommendedName>
        <fullName evidence="4">Phosphoribosyltransferase domain-containing protein</fullName>
    </recommendedName>
</protein>
<accession>A0A1F6F045</accession>
<gene>
    <name evidence="5" type="ORF">A3A39_01330</name>
</gene>
<dbReference type="SUPFAM" id="SSF53271">
    <property type="entry name" value="PRTase-like"/>
    <property type="match status" value="1"/>
</dbReference>
<comment type="caution">
    <text evidence="5">The sequence shown here is derived from an EMBL/GenBank/DDBJ whole genome shotgun (WGS) entry which is preliminary data.</text>
</comment>
<evidence type="ECO:0000313" key="5">
    <source>
        <dbReference type="EMBL" id="OGG79232.1"/>
    </source>
</evidence>
<dbReference type="AlphaFoldDB" id="A0A1F6F045"/>
<keyword evidence="3" id="KW-0812">Transmembrane</keyword>
<keyword evidence="1" id="KW-0328">Glycosyltransferase</keyword>
<evidence type="ECO:0000256" key="3">
    <source>
        <dbReference type="SAM" id="Phobius"/>
    </source>
</evidence>
<sequence length="149" mass="16912">MRKTIKLSWYQIQKLARQLASQIRTRRFRPDCIIGITVSGLIPLVLLAGEFKTKDVAAISARPYSKRRQGKLKITALPKINLRGKKVLLVDEIADRGTTLRHISGIFKRKYGAGTVKTAALVVNKKNCVFIPDFHVLEVDQWIVFPWDA</sequence>
<keyword evidence="3" id="KW-0472">Membrane</keyword>
<dbReference type="Pfam" id="PF00156">
    <property type="entry name" value="Pribosyltran"/>
    <property type="match status" value="1"/>
</dbReference>
<dbReference type="InterPro" id="IPR000836">
    <property type="entry name" value="PRTase_dom"/>
</dbReference>
<evidence type="ECO:0000256" key="1">
    <source>
        <dbReference type="ARBA" id="ARBA00022676"/>
    </source>
</evidence>
<feature type="domain" description="Phosphoribosyltransferase" evidence="4">
    <location>
        <begin position="10"/>
        <end position="148"/>
    </location>
</feature>
<dbReference type="PANTHER" id="PTHR43363">
    <property type="entry name" value="HYPOXANTHINE PHOSPHORIBOSYLTRANSFERASE"/>
    <property type="match status" value="1"/>
</dbReference>
<dbReference type="EMBL" id="MFLZ01000037">
    <property type="protein sequence ID" value="OGG79232.1"/>
    <property type="molecule type" value="Genomic_DNA"/>
</dbReference>
<evidence type="ECO:0000259" key="4">
    <source>
        <dbReference type="Pfam" id="PF00156"/>
    </source>
</evidence>
<dbReference type="Gene3D" id="3.40.50.2020">
    <property type="match status" value="1"/>
</dbReference>
<dbReference type="InterPro" id="IPR029057">
    <property type="entry name" value="PRTase-like"/>
</dbReference>
<reference evidence="5 6" key="1">
    <citation type="journal article" date="2016" name="Nat. Commun.">
        <title>Thousands of microbial genomes shed light on interconnected biogeochemical processes in an aquifer system.</title>
        <authorList>
            <person name="Anantharaman K."/>
            <person name="Brown C.T."/>
            <person name="Hug L.A."/>
            <person name="Sharon I."/>
            <person name="Castelle C.J."/>
            <person name="Probst A.J."/>
            <person name="Thomas B.C."/>
            <person name="Singh A."/>
            <person name="Wilkins M.J."/>
            <person name="Karaoz U."/>
            <person name="Brodie E.L."/>
            <person name="Williams K.H."/>
            <person name="Hubbard S.S."/>
            <person name="Banfield J.F."/>
        </authorList>
    </citation>
    <scope>NUCLEOTIDE SEQUENCE [LARGE SCALE GENOMIC DNA]</scope>
</reference>